<reference evidence="1 2" key="1">
    <citation type="submission" date="2007-04" db="EMBL/GenBank/DDBJ databases">
        <authorList>
            <person name="Fulton L."/>
            <person name="Clifton S."/>
            <person name="Fulton B."/>
            <person name="Xu J."/>
            <person name="Minx P."/>
            <person name="Pepin K.H."/>
            <person name="Johnson M."/>
            <person name="Thiruvilangam P."/>
            <person name="Bhonagiri V."/>
            <person name="Nash W.E."/>
            <person name="Mardis E.R."/>
            <person name="Wilson R.K."/>
        </authorList>
    </citation>
    <scope>NUCLEOTIDE SEQUENCE [LARGE SCALE GENOMIC DNA]</scope>
    <source>
        <strain evidence="1 2">ATCC 29149</strain>
    </source>
</reference>
<evidence type="ECO:0000313" key="2">
    <source>
        <dbReference type="Proteomes" id="UP000004410"/>
    </source>
</evidence>
<sequence>MHGKWKKRIQEGTGTSVGGAFYFIRKAAAGLHGNRISKRKSERETRQLHQKRNKKWDGSYGLLQLIEI</sequence>
<dbReference type="AlphaFoldDB" id="A7B799"/>
<name>A7B799_MEDG7</name>
<reference evidence="1 2" key="2">
    <citation type="submission" date="2007-06" db="EMBL/GenBank/DDBJ databases">
        <title>Draft genome sequence of Ruminococcus gnavus (ATCC 29149).</title>
        <authorList>
            <person name="Sudarsanam P."/>
            <person name="Ley R."/>
            <person name="Guruge J."/>
            <person name="Turnbaugh P.J."/>
            <person name="Mahowald M."/>
            <person name="Liep D."/>
            <person name="Gordon J."/>
        </authorList>
    </citation>
    <scope>NUCLEOTIDE SEQUENCE [LARGE SCALE GENOMIC DNA]</scope>
    <source>
        <strain evidence="1 2">ATCC 29149</strain>
    </source>
</reference>
<proteinExistence type="predicted"/>
<comment type="caution">
    <text evidence="1">The sequence shown here is derived from an EMBL/GenBank/DDBJ whole genome shotgun (WGS) entry which is preliminary data.</text>
</comment>
<protein>
    <submittedName>
        <fullName evidence="1">Uncharacterized protein</fullName>
    </submittedName>
</protein>
<gene>
    <name evidence="1" type="ORF">RUMGNA_03465</name>
</gene>
<accession>A7B799</accession>
<evidence type="ECO:0000313" key="1">
    <source>
        <dbReference type="EMBL" id="EDN76361.1"/>
    </source>
</evidence>
<dbReference type="EMBL" id="AAYG02000031">
    <property type="protein sequence ID" value="EDN76361.1"/>
    <property type="molecule type" value="Genomic_DNA"/>
</dbReference>
<dbReference type="PaxDb" id="411470-RUMGNA_03465"/>
<organism evidence="1 2">
    <name type="scientific">Mediterraneibacter gnavus (strain ATCC 29149 / DSM 114966 / JCM 6515 / VPI C7-9)</name>
    <name type="common">Ruminococcus gnavus</name>
    <dbReference type="NCBI Taxonomy" id="411470"/>
    <lineage>
        <taxon>Bacteria</taxon>
        <taxon>Bacillati</taxon>
        <taxon>Bacillota</taxon>
        <taxon>Clostridia</taxon>
        <taxon>Lachnospirales</taxon>
        <taxon>Lachnospiraceae</taxon>
        <taxon>Mediterraneibacter</taxon>
    </lineage>
</organism>
<dbReference type="Proteomes" id="UP000004410">
    <property type="component" value="Unassembled WGS sequence"/>
</dbReference>